<evidence type="ECO:0000313" key="4">
    <source>
        <dbReference type="Proteomes" id="UP000297762"/>
    </source>
</evidence>
<dbReference type="SUPFAM" id="SSF56954">
    <property type="entry name" value="Outer membrane efflux proteins (OEP)"/>
    <property type="match status" value="1"/>
</dbReference>
<evidence type="ECO:0000256" key="1">
    <source>
        <dbReference type="ARBA" id="ARBA00007613"/>
    </source>
</evidence>
<name>A0A4R9KC65_9LEPT</name>
<feature type="signal peptide" evidence="2">
    <location>
        <begin position="1"/>
        <end position="26"/>
    </location>
</feature>
<dbReference type="GO" id="GO:0015562">
    <property type="term" value="F:efflux transmembrane transporter activity"/>
    <property type="evidence" value="ECO:0007669"/>
    <property type="project" value="InterPro"/>
</dbReference>
<dbReference type="InterPro" id="IPR003423">
    <property type="entry name" value="OMP_efflux"/>
</dbReference>
<comment type="similarity">
    <text evidence="1">Belongs to the outer membrane factor (OMF) (TC 1.B.17) family.</text>
</comment>
<organism evidence="3 4">
    <name type="scientific">Leptospira sarikeiensis</name>
    <dbReference type="NCBI Taxonomy" id="2484943"/>
    <lineage>
        <taxon>Bacteria</taxon>
        <taxon>Pseudomonadati</taxon>
        <taxon>Spirochaetota</taxon>
        <taxon>Spirochaetia</taxon>
        <taxon>Leptospirales</taxon>
        <taxon>Leptospiraceae</taxon>
        <taxon>Leptospira</taxon>
    </lineage>
</organism>
<comment type="caution">
    <text evidence="3">The sequence shown here is derived from an EMBL/GenBank/DDBJ whole genome shotgun (WGS) entry which is preliminary data.</text>
</comment>
<dbReference type="PANTHER" id="PTHR30203:SF23">
    <property type="entry name" value="OUTER MEMBRANE EFFLUX PROTEIN"/>
    <property type="match status" value="1"/>
</dbReference>
<evidence type="ECO:0000313" key="3">
    <source>
        <dbReference type="EMBL" id="TGL64502.1"/>
    </source>
</evidence>
<proteinExistence type="inferred from homology"/>
<dbReference type="EMBL" id="RQGF01000007">
    <property type="protein sequence ID" value="TGL64502.1"/>
    <property type="molecule type" value="Genomic_DNA"/>
</dbReference>
<sequence length="442" mass="50665">MYSYIFIKKRVLILLYLTVFCLSLEADPPDPEAETVVPNVKSISLKEAEELFLKNNLSLLASRLDVESRKGAVLQAGLWDNPSVFLDQNVYNQNTGVYLDTTRHGQTAIQVQQLFLLAGKRDKRIRLSKWNQEIAEQLFYDTLRSLRLELRSTFYGLYFSKKALEFYDESIPQVRTTIVGAEKVYKSRELLLSEVLRLKAILFRLETDRSELVKDILDKEASLRVLLNEPSFIDSEISPAYIPNSEYTPLTPGLDQNELINNAMEWRPDLRSMEFAVKAEQTNLSLQKAMAIPDIALGGSWDRAGNYIQNYYGVTVSTTLPVFDRNQGNIKTSEMALASKKAAYEEKRLSVKTEVKAAIAKLKEKERVFGEYRNYFTQDYKNLANLMIENYRKKYITILQFADFYESYSDSIVKAIRLNSDLMESLEILNSSIGKTILGADK</sequence>
<dbReference type="OrthoDB" id="9791261at2"/>
<dbReference type="Pfam" id="PF02321">
    <property type="entry name" value="OEP"/>
    <property type="match status" value="2"/>
</dbReference>
<keyword evidence="2" id="KW-0732">Signal</keyword>
<dbReference type="PANTHER" id="PTHR30203">
    <property type="entry name" value="OUTER MEMBRANE CATION EFFLUX PROTEIN"/>
    <property type="match status" value="1"/>
</dbReference>
<dbReference type="AlphaFoldDB" id="A0A4R9KC65"/>
<dbReference type="Proteomes" id="UP000297762">
    <property type="component" value="Unassembled WGS sequence"/>
</dbReference>
<evidence type="ECO:0000256" key="2">
    <source>
        <dbReference type="SAM" id="SignalP"/>
    </source>
</evidence>
<protein>
    <submittedName>
        <fullName evidence="3">TolC family protein</fullName>
    </submittedName>
</protein>
<gene>
    <name evidence="3" type="ORF">EHQ64_01260</name>
</gene>
<feature type="chain" id="PRO_5020757262" evidence="2">
    <location>
        <begin position="27"/>
        <end position="442"/>
    </location>
</feature>
<dbReference type="Gene3D" id="1.20.1600.10">
    <property type="entry name" value="Outer membrane efflux proteins (OEP)"/>
    <property type="match status" value="1"/>
</dbReference>
<reference evidence="3" key="1">
    <citation type="journal article" date="2019" name="PLoS Negl. Trop. Dis.">
        <title>Revisiting the worldwide diversity of Leptospira species in the environment.</title>
        <authorList>
            <person name="Vincent A.T."/>
            <person name="Schiettekatte O."/>
            <person name="Bourhy P."/>
            <person name="Veyrier F.J."/>
            <person name="Picardeau M."/>
        </authorList>
    </citation>
    <scope>NUCLEOTIDE SEQUENCE [LARGE SCALE GENOMIC DNA]</scope>
    <source>
        <strain evidence="3">201702455</strain>
    </source>
</reference>
<dbReference type="InterPro" id="IPR010131">
    <property type="entry name" value="MdtP/NodT-like"/>
</dbReference>
<accession>A0A4R9KC65</accession>
<keyword evidence="4" id="KW-1185">Reference proteome</keyword>